<dbReference type="RefSeq" id="WP_321545039.1">
    <property type="nucleotide sequence ID" value="NZ_JAXIVS010000002.1"/>
</dbReference>
<feature type="transmembrane region" description="Helical" evidence="1">
    <location>
        <begin position="21"/>
        <end position="39"/>
    </location>
</feature>
<proteinExistence type="predicted"/>
<evidence type="ECO:0000313" key="3">
    <source>
        <dbReference type="Proteomes" id="UP001291309"/>
    </source>
</evidence>
<gene>
    <name evidence="2" type="ORF">SYV04_07980</name>
</gene>
<dbReference type="Proteomes" id="UP001291309">
    <property type="component" value="Unassembled WGS sequence"/>
</dbReference>
<evidence type="ECO:0000313" key="2">
    <source>
        <dbReference type="EMBL" id="MDY7226319.1"/>
    </source>
</evidence>
<comment type="caution">
    <text evidence="2">The sequence shown here is derived from an EMBL/GenBank/DDBJ whole genome shotgun (WGS) entry which is preliminary data.</text>
</comment>
<sequence length="256" mass="28368">MRITRKTSSELDFVARPTGGLLSFGIVSLIFGVTLGSLWEPFSLECTREGTCQLRHPGLMAPEPKHFPRSAMRGAWVESKGSGRRTHYRVVLNTTQGVYPLRAEYSSGYDSKLKLAEHLDALSRQRDGEVQVVDLDGFRLMLALGGMTVGGLSVFRGARRYTGTLRRGTGTLRLLRRGVFRARIEEHPLETLAPMTATTSSAKINKQALVKLTLATTQGEPVLKCYVFDTPEVHADVERLNAFLESARNLHLVHTS</sequence>
<keyword evidence="1" id="KW-0812">Transmembrane</keyword>
<evidence type="ECO:0000256" key="1">
    <source>
        <dbReference type="SAM" id="Phobius"/>
    </source>
</evidence>
<keyword evidence="1" id="KW-1133">Transmembrane helix</keyword>
<accession>A0ABU5H043</accession>
<dbReference type="EMBL" id="JAXIVS010000002">
    <property type="protein sequence ID" value="MDY7226319.1"/>
    <property type="molecule type" value="Genomic_DNA"/>
</dbReference>
<keyword evidence="3" id="KW-1185">Reference proteome</keyword>
<organism evidence="2 3">
    <name type="scientific">Hyalangium rubrum</name>
    <dbReference type="NCBI Taxonomy" id="3103134"/>
    <lineage>
        <taxon>Bacteria</taxon>
        <taxon>Pseudomonadati</taxon>
        <taxon>Myxococcota</taxon>
        <taxon>Myxococcia</taxon>
        <taxon>Myxococcales</taxon>
        <taxon>Cystobacterineae</taxon>
        <taxon>Archangiaceae</taxon>
        <taxon>Hyalangium</taxon>
    </lineage>
</organism>
<protein>
    <submittedName>
        <fullName evidence="2">Uncharacterized protein</fullName>
    </submittedName>
</protein>
<keyword evidence="1" id="KW-0472">Membrane</keyword>
<name>A0ABU5H043_9BACT</name>
<reference evidence="2 3" key="1">
    <citation type="submission" date="2023-12" db="EMBL/GenBank/DDBJ databases">
        <title>the genome sequence of Hyalangium sp. s54d21.</title>
        <authorList>
            <person name="Zhang X."/>
        </authorList>
    </citation>
    <scope>NUCLEOTIDE SEQUENCE [LARGE SCALE GENOMIC DNA]</scope>
    <source>
        <strain evidence="3">s54d21</strain>
    </source>
</reference>